<gene>
    <name evidence="1" type="ORF">PoB_005690800</name>
</gene>
<name>A0AAV4CH84_9GAST</name>
<sequence length="132" mass="15260">MRIYKKLRVVQCKYTVSLRLTRKSRAWNNTRHSFGCLHSTRPTHLVTVLKVSSVKSERTVHVKPINPTRENKEVHSLITSEAASPAVIARKPDMRPQALRVEERKRYLREEQRKPGCCSVIRNDSLEVKLGS</sequence>
<evidence type="ECO:0000313" key="2">
    <source>
        <dbReference type="Proteomes" id="UP000735302"/>
    </source>
</evidence>
<organism evidence="1 2">
    <name type="scientific">Plakobranchus ocellatus</name>
    <dbReference type="NCBI Taxonomy" id="259542"/>
    <lineage>
        <taxon>Eukaryota</taxon>
        <taxon>Metazoa</taxon>
        <taxon>Spiralia</taxon>
        <taxon>Lophotrochozoa</taxon>
        <taxon>Mollusca</taxon>
        <taxon>Gastropoda</taxon>
        <taxon>Heterobranchia</taxon>
        <taxon>Euthyneura</taxon>
        <taxon>Panpulmonata</taxon>
        <taxon>Sacoglossa</taxon>
        <taxon>Placobranchoidea</taxon>
        <taxon>Plakobranchidae</taxon>
        <taxon>Plakobranchus</taxon>
    </lineage>
</organism>
<keyword evidence="2" id="KW-1185">Reference proteome</keyword>
<dbReference type="Proteomes" id="UP000735302">
    <property type="component" value="Unassembled WGS sequence"/>
</dbReference>
<evidence type="ECO:0000313" key="1">
    <source>
        <dbReference type="EMBL" id="GFO30403.1"/>
    </source>
</evidence>
<accession>A0AAV4CH84</accession>
<protein>
    <submittedName>
        <fullName evidence="1">Uncharacterized protein</fullName>
    </submittedName>
</protein>
<comment type="caution">
    <text evidence="1">The sequence shown here is derived from an EMBL/GenBank/DDBJ whole genome shotgun (WGS) entry which is preliminary data.</text>
</comment>
<reference evidence="1 2" key="1">
    <citation type="journal article" date="2021" name="Elife">
        <title>Chloroplast acquisition without the gene transfer in kleptoplastic sea slugs, Plakobranchus ocellatus.</title>
        <authorList>
            <person name="Maeda T."/>
            <person name="Takahashi S."/>
            <person name="Yoshida T."/>
            <person name="Shimamura S."/>
            <person name="Takaki Y."/>
            <person name="Nagai Y."/>
            <person name="Toyoda A."/>
            <person name="Suzuki Y."/>
            <person name="Arimoto A."/>
            <person name="Ishii H."/>
            <person name="Satoh N."/>
            <person name="Nishiyama T."/>
            <person name="Hasebe M."/>
            <person name="Maruyama T."/>
            <person name="Minagawa J."/>
            <person name="Obokata J."/>
            <person name="Shigenobu S."/>
        </authorList>
    </citation>
    <scope>NUCLEOTIDE SEQUENCE [LARGE SCALE GENOMIC DNA]</scope>
</reference>
<dbReference type="AlphaFoldDB" id="A0AAV4CH84"/>
<proteinExistence type="predicted"/>
<dbReference type="EMBL" id="BLXT01006233">
    <property type="protein sequence ID" value="GFO30403.1"/>
    <property type="molecule type" value="Genomic_DNA"/>
</dbReference>